<accession>A0A5C1I7W6</accession>
<protein>
    <submittedName>
        <fullName evidence="1">DUF1320 domain-containing protein</fullName>
    </submittedName>
</protein>
<organism evidence="1 2">
    <name type="scientific">Mucilaginibacter rubeus</name>
    <dbReference type="NCBI Taxonomy" id="2027860"/>
    <lineage>
        <taxon>Bacteria</taxon>
        <taxon>Pseudomonadati</taxon>
        <taxon>Bacteroidota</taxon>
        <taxon>Sphingobacteriia</taxon>
        <taxon>Sphingobacteriales</taxon>
        <taxon>Sphingobacteriaceae</taxon>
        <taxon>Mucilaginibacter</taxon>
    </lineage>
</organism>
<dbReference type="EMBL" id="CP043450">
    <property type="protein sequence ID" value="QEM13470.1"/>
    <property type="molecule type" value="Genomic_DNA"/>
</dbReference>
<dbReference type="KEGG" id="mrub:DEO27_026820"/>
<sequence length="140" mass="15604">MAFISKDDLTSLMYEEDMDAITEGKDEEITGDTGAIAIGITEAKGYLNRFDTAVLFAREENERDPLLVETCKSLALYYLTKKCAPNQNVKDIRAAANDARIWLAKVQSGKLTPIGWPLKAAPEANTFFHVSSYPKRKNNI</sequence>
<evidence type="ECO:0000313" key="1">
    <source>
        <dbReference type="EMBL" id="QEM13470.1"/>
    </source>
</evidence>
<proteinExistence type="predicted"/>
<dbReference type="OrthoDB" id="881590at2"/>
<keyword evidence="2" id="KW-1185">Reference proteome</keyword>
<dbReference type="AlphaFoldDB" id="A0A5C1I7W6"/>
<dbReference type="Proteomes" id="UP000251402">
    <property type="component" value="Chromosome"/>
</dbReference>
<name>A0A5C1I7W6_9SPHI</name>
<evidence type="ECO:0000313" key="2">
    <source>
        <dbReference type="Proteomes" id="UP000251402"/>
    </source>
</evidence>
<reference evidence="1" key="1">
    <citation type="submission" date="2019-08" db="EMBL/GenBank/DDBJ databases">
        <title>Comparative genome analysis confer to the adaptation heavy metal polluted environment.</title>
        <authorList>
            <person name="Li Y."/>
        </authorList>
    </citation>
    <scope>NUCLEOTIDE SEQUENCE [LARGE SCALE GENOMIC DNA]</scope>
    <source>
        <strain evidence="1">P1</strain>
    </source>
</reference>
<gene>
    <name evidence="1" type="ORF">DEO27_026820</name>
</gene>
<dbReference type="RefSeq" id="WP_112574841.1">
    <property type="nucleotide sequence ID" value="NZ_CP043450.1"/>
</dbReference>